<keyword evidence="5" id="KW-0378">Hydrolase</keyword>
<dbReference type="Proteomes" id="UP000003635">
    <property type="component" value="Unassembled WGS sequence"/>
</dbReference>
<comment type="pathway">
    <text evidence="2">Organic acid metabolism; glycolate biosynthesis; glycolate from 2-phosphoglycolate: step 1/1.</text>
</comment>
<comment type="caution">
    <text evidence="5">The sequence shown here is derived from an EMBL/GenBank/DDBJ whole genome shotgun (WGS) entry which is preliminary data.</text>
</comment>
<dbReference type="EMBL" id="AAOT01000072">
    <property type="protein sequence ID" value="EAR49430.1"/>
    <property type="molecule type" value="Genomic_DNA"/>
</dbReference>
<dbReference type="SFLD" id="SFLDG01129">
    <property type="entry name" value="C1.5:_HAD__Beta-PGM__Phosphata"/>
    <property type="match status" value="1"/>
</dbReference>
<evidence type="ECO:0000256" key="1">
    <source>
        <dbReference type="ARBA" id="ARBA00000830"/>
    </source>
</evidence>
<dbReference type="EC" id="3.1.3.18" evidence="4"/>
<evidence type="ECO:0000256" key="3">
    <source>
        <dbReference type="ARBA" id="ARBA00006171"/>
    </source>
</evidence>
<dbReference type="SUPFAM" id="SSF56784">
    <property type="entry name" value="HAD-like"/>
    <property type="match status" value="1"/>
</dbReference>
<organism evidence="5 6">
    <name type="scientific">Oceanicola granulosus (strain ATCC BAA-861 / DSM 15982 / KCTC 12143 / HTCC2516)</name>
    <dbReference type="NCBI Taxonomy" id="314256"/>
    <lineage>
        <taxon>Bacteria</taxon>
        <taxon>Pseudomonadati</taxon>
        <taxon>Pseudomonadota</taxon>
        <taxon>Alphaproteobacteria</taxon>
        <taxon>Rhodobacterales</taxon>
        <taxon>Roseobacteraceae</taxon>
        <taxon>Oceanicola</taxon>
    </lineage>
</organism>
<dbReference type="PANTHER" id="PTHR43434:SF1">
    <property type="entry name" value="PHOSPHOGLYCOLATE PHOSPHATASE"/>
    <property type="match status" value="1"/>
</dbReference>
<dbReference type="NCBIfam" id="TIGR01549">
    <property type="entry name" value="HAD-SF-IA-v1"/>
    <property type="match status" value="1"/>
</dbReference>
<evidence type="ECO:0000256" key="4">
    <source>
        <dbReference type="ARBA" id="ARBA00013078"/>
    </source>
</evidence>
<evidence type="ECO:0000313" key="5">
    <source>
        <dbReference type="EMBL" id="EAR49430.1"/>
    </source>
</evidence>
<proteinExistence type="inferred from homology"/>
<dbReference type="GO" id="GO:0005829">
    <property type="term" value="C:cytosol"/>
    <property type="evidence" value="ECO:0007669"/>
    <property type="project" value="TreeGrafter"/>
</dbReference>
<dbReference type="InterPro" id="IPR050155">
    <property type="entry name" value="HAD-like_hydrolase_sf"/>
</dbReference>
<dbReference type="RefSeq" id="WP_007256559.1">
    <property type="nucleotide sequence ID" value="NZ_CH724108.1"/>
</dbReference>
<dbReference type="AlphaFoldDB" id="Q2C9S0"/>
<name>Q2C9S0_OCEGH</name>
<dbReference type="GO" id="GO:0006281">
    <property type="term" value="P:DNA repair"/>
    <property type="evidence" value="ECO:0007669"/>
    <property type="project" value="TreeGrafter"/>
</dbReference>
<dbReference type="InterPro" id="IPR023214">
    <property type="entry name" value="HAD_sf"/>
</dbReference>
<dbReference type="STRING" id="314256.OG2516_15224"/>
<comment type="similarity">
    <text evidence="3">Belongs to the HAD-like hydrolase superfamily. CbbY/CbbZ/Gph/YieH family.</text>
</comment>
<dbReference type="SFLD" id="SFLDS00003">
    <property type="entry name" value="Haloacid_Dehalogenase"/>
    <property type="match status" value="1"/>
</dbReference>
<dbReference type="InterPro" id="IPR036412">
    <property type="entry name" value="HAD-like_sf"/>
</dbReference>
<sequence>MSAPIEAILFDKDGTLYDFNATWGAWTMGLLEEVAEGDPVLVEALAEVLGYDTERKRFRKGSPVIAEPAGEVAALMLPFLPPQPLSALVERMNDLAALAPQVEVCDLRALLEGFAADGLALGIATNDAAAPARAHLAASGIVEAFDFIAGADSGHGAKPGPGQLHAFCAATGRRAGACVMVGDSSHDMLAGRQAGMTCVAVLTGPAERADLAPLADVVLESVADLPAWVRAQG</sequence>
<dbReference type="eggNOG" id="COG0546">
    <property type="taxonomic scope" value="Bacteria"/>
</dbReference>
<dbReference type="PANTHER" id="PTHR43434">
    <property type="entry name" value="PHOSPHOGLYCOLATE PHOSPHATASE"/>
    <property type="match status" value="1"/>
</dbReference>
<dbReference type="GO" id="GO:0008967">
    <property type="term" value="F:phosphoglycolate phosphatase activity"/>
    <property type="evidence" value="ECO:0007669"/>
    <property type="project" value="UniProtKB-EC"/>
</dbReference>
<dbReference type="PRINTS" id="PR00413">
    <property type="entry name" value="HADHALOGNASE"/>
</dbReference>
<dbReference type="OrthoDB" id="9797743at2"/>
<dbReference type="InterPro" id="IPR006439">
    <property type="entry name" value="HAD-SF_hydro_IA"/>
</dbReference>
<protein>
    <recommendedName>
        <fullName evidence="4">phosphoglycolate phosphatase</fullName>
        <ecNumber evidence="4">3.1.3.18</ecNumber>
    </recommendedName>
</protein>
<evidence type="ECO:0000256" key="2">
    <source>
        <dbReference type="ARBA" id="ARBA00004818"/>
    </source>
</evidence>
<dbReference type="InterPro" id="IPR023198">
    <property type="entry name" value="PGP-like_dom2"/>
</dbReference>
<keyword evidence="6" id="KW-1185">Reference proteome</keyword>
<comment type="catalytic activity">
    <reaction evidence="1">
        <text>2-phosphoglycolate + H2O = glycolate + phosphate</text>
        <dbReference type="Rhea" id="RHEA:14369"/>
        <dbReference type="ChEBI" id="CHEBI:15377"/>
        <dbReference type="ChEBI" id="CHEBI:29805"/>
        <dbReference type="ChEBI" id="CHEBI:43474"/>
        <dbReference type="ChEBI" id="CHEBI:58033"/>
        <dbReference type="EC" id="3.1.3.18"/>
    </reaction>
</comment>
<dbReference type="Pfam" id="PF00702">
    <property type="entry name" value="Hydrolase"/>
    <property type="match status" value="1"/>
</dbReference>
<dbReference type="Gene3D" id="3.40.50.1000">
    <property type="entry name" value="HAD superfamily/HAD-like"/>
    <property type="match status" value="1"/>
</dbReference>
<dbReference type="Gene3D" id="1.10.150.240">
    <property type="entry name" value="Putative phosphatase, domain 2"/>
    <property type="match status" value="1"/>
</dbReference>
<accession>Q2C9S0</accession>
<evidence type="ECO:0000313" key="6">
    <source>
        <dbReference type="Proteomes" id="UP000003635"/>
    </source>
</evidence>
<gene>
    <name evidence="5" type="ORF">OG2516_15224</name>
</gene>
<dbReference type="HOGENOM" id="CLU_045011_19_1_5"/>
<reference evidence="5 6" key="1">
    <citation type="journal article" date="2010" name="J. Bacteriol.">
        <title>Genome sequences of Oceanicola granulosus HTCC2516(T) and Oceanicola batsensis HTCC2597(TDelta).</title>
        <authorList>
            <person name="Thrash J.C."/>
            <person name="Cho J.C."/>
            <person name="Vergin K.L."/>
            <person name="Giovannoni S.J."/>
        </authorList>
    </citation>
    <scope>NUCLEOTIDE SEQUENCE [LARGE SCALE GENOMIC DNA]</scope>
    <source>
        <strain evidence="6">ATCC BAA-861 / DSM 15982 / KCTC 12143 / HTCC2516</strain>
    </source>
</reference>